<feature type="region of interest" description="Disordered" evidence="5">
    <location>
        <begin position="146"/>
        <end position="176"/>
    </location>
</feature>
<dbReference type="Gene3D" id="1.10.10.10">
    <property type="entry name" value="Winged helix-like DNA-binding domain superfamily/Winged helix DNA-binding domain"/>
    <property type="match status" value="1"/>
</dbReference>
<dbReference type="OrthoDB" id="5402974at2759"/>
<reference evidence="9" key="1">
    <citation type="submission" date="2012-12" db="EMBL/GenBank/DDBJ databases">
        <authorList>
            <person name="Hellsten U."/>
            <person name="Grimwood J."/>
            <person name="Chapman J.A."/>
            <person name="Shapiro H."/>
            <person name="Aerts A."/>
            <person name="Otillar R.P."/>
            <person name="Terry A.Y."/>
            <person name="Boore J.L."/>
            <person name="Simakov O."/>
            <person name="Marletaz F."/>
            <person name="Cho S.-J."/>
            <person name="Edsinger-Gonzales E."/>
            <person name="Havlak P."/>
            <person name="Kuo D.-H."/>
            <person name="Larsson T."/>
            <person name="Lv J."/>
            <person name="Arendt D."/>
            <person name="Savage R."/>
            <person name="Osoegawa K."/>
            <person name="de Jong P."/>
            <person name="Lindberg D.R."/>
            <person name="Seaver E.C."/>
            <person name="Weisblat D.A."/>
            <person name="Putnam N.H."/>
            <person name="Grigoriev I.V."/>
            <person name="Rokhsar D.S."/>
        </authorList>
    </citation>
    <scope>NUCLEOTIDE SEQUENCE</scope>
    <source>
        <strain evidence="9">I ESC-2004</strain>
    </source>
</reference>
<dbReference type="GO" id="GO:0009653">
    <property type="term" value="P:anatomical structure morphogenesis"/>
    <property type="evidence" value="ECO:0007669"/>
    <property type="project" value="TreeGrafter"/>
</dbReference>
<reference evidence="7 9" key="2">
    <citation type="journal article" date="2013" name="Nature">
        <title>Insights into bilaterian evolution from three spiralian genomes.</title>
        <authorList>
            <person name="Simakov O."/>
            <person name="Marletaz F."/>
            <person name="Cho S.J."/>
            <person name="Edsinger-Gonzales E."/>
            <person name="Havlak P."/>
            <person name="Hellsten U."/>
            <person name="Kuo D.H."/>
            <person name="Larsson T."/>
            <person name="Lv J."/>
            <person name="Arendt D."/>
            <person name="Savage R."/>
            <person name="Osoegawa K."/>
            <person name="de Jong P."/>
            <person name="Grimwood J."/>
            <person name="Chapman J.A."/>
            <person name="Shapiro H."/>
            <person name="Aerts A."/>
            <person name="Otillar R.P."/>
            <person name="Terry A.Y."/>
            <person name="Boore J.L."/>
            <person name="Grigoriev I.V."/>
            <person name="Lindberg D.R."/>
            <person name="Seaver E.C."/>
            <person name="Weisblat D.A."/>
            <person name="Putnam N.H."/>
            <person name="Rokhsar D.S."/>
        </authorList>
    </citation>
    <scope>NUCLEOTIDE SEQUENCE</scope>
    <source>
        <strain evidence="7 9">I ESC-2004</strain>
    </source>
</reference>
<dbReference type="InterPro" id="IPR050211">
    <property type="entry name" value="FOX_domain-containing"/>
</dbReference>
<dbReference type="GO" id="GO:0005634">
    <property type="term" value="C:nucleus"/>
    <property type="evidence" value="ECO:0007669"/>
    <property type="project" value="UniProtKB-SubCell"/>
</dbReference>
<dbReference type="InterPro" id="IPR001766">
    <property type="entry name" value="Fork_head_dom"/>
</dbReference>
<dbReference type="InterPro" id="IPR036390">
    <property type="entry name" value="WH_DNA-bd_sf"/>
</dbReference>
<evidence type="ECO:0000256" key="2">
    <source>
        <dbReference type="ARBA" id="ARBA00023125"/>
    </source>
</evidence>
<dbReference type="GO" id="GO:0000981">
    <property type="term" value="F:DNA-binding transcription factor activity, RNA polymerase II-specific"/>
    <property type="evidence" value="ECO:0007669"/>
    <property type="project" value="TreeGrafter"/>
</dbReference>
<dbReference type="PROSITE" id="PS00657">
    <property type="entry name" value="FORK_HEAD_1"/>
    <property type="match status" value="1"/>
</dbReference>
<dbReference type="SUPFAM" id="SSF46785">
    <property type="entry name" value="Winged helix' DNA-binding domain"/>
    <property type="match status" value="1"/>
</dbReference>
<dbReference type="PROSITE" id="PS00658">
    <property type="entry name" value="FORK_HEAD_2"/>
    <property type="match status" value="1"/>
</dbReference>
<dbReference type="PANTHER" id="PTHR11829">
    <property type="entry name" value="FORKHEAD BOX PROTEIN"/>
    <property type="match status" value="1"/>
</dbReference>
<dbReference type="GO" id="GO:0000978">
    <property type="term" value="F:RNA polymerase II cis-regulatory region sequence-specific DNA binding"/>
    <property type="evidence" value="ECO:0007669"/>
    <property type="project" value="TreeGrafter"/>
</dbReference>
<dbReference type="PANTHER" id="PTHR11829:SF206">
    <property type="entry name" value="FORKHEAD BOX PROTEIN Q1"/>
    <property type="match status" value="1"/>
</dbReference>
<name>R7TH97_CAPTE</name>
<feature type="compositionally biased region" description="Basic and acidic residues" evidence="5">
    <location>
        <begin position="188"/>
        <end position="201"/>
    </location>
</feature>
<feature type="compositionally biased region" description="Low complexity" evidence="5">
    <location>
        <begin position="206"/>
        <end position="221"/>
    </location>
</feature>
<evidence type="ECO:0000256" key="5">
    <source>
        <dbReference type="SAM" id="MobiDB-lite"/>
    </source>
</evidence>
<gene>
    <name evidence="7" type="ORF">CAPTEDRAFT_175391</name>
</gene>
<dbReference type="EMBL" id="KB309853">
    <property type="protein sequence ID" value="ELT93183.1"/>
    <property type="molecule type" value="Genomic_DNA"/>
</dbReference>
<feature type="region of interest" description="Disordered" evidence="5">
    <location>
        <begin position="1"/>
        <end position="34"/>
    </location>
</feature>
<proteinExistence type="predicted"/>
<evidence type="ECO:0000256" key="4">
    <source>
        <dbReference type="PROSITE-ProRule" id="PRU00089"/>
    </source>
</evidence>
<keyword evidence="3 4" id="KW-0539">Nucleus</keyword>
<dbReference type="PROSITE" id="PS50039">
    <property type="entry name" value="FORK_HEAD_3"/>
    <property type="match status" value="1"/>
</dbReference>
<dbReference type="Proteomes" id="UP000014760">
    <property type="component" value="Unassembled WGS sequence"/>
</dbReference>
<accession>R7TH97</accession>
<dbReference type="InterPro" id="IPR018122">
    <property type="entry name" value="TF_fork_head_CS_1"/>
</dbReference>
<evidence type="ECO:0000259" key="6">
    <source>
        <dbReference type="PROSITE" id="PS50039"/>
    </source>
</evidence>
<keyword evidence="2 4" id="KW-0238">DNA-binding</keyword>
<dbReference type="CDD" id="cd20034">
    <property type="entry name" value="FH_FOXQ1-like"/>
    <property type="match status" value="1"/>
</dbReference>
<dbReference type="InterPro" id="IPR047518">
    <property type="entry name" value="FH_FOXQ1"/>
</dbReference>
<dbReference type="Pfam" id="PF00250">
    <property type="entry name" value="Forkhead"/>
    <property type="match status" value="1"/>
</dbReference>
<dbReference type="AlphaFoldDB" id="R7TH97"/>
<dbReference type="PRINTS" id="PR00053">
    <property type="entry name" value="FORKHEAD"/>
</dbReference>
<sequence length="293" mass="34260">MEEVLDFSTKREALPPMTSPQPDEDNKNRVKTYQRRPKPPYSYIALIAMAINEAPNKRLTLSEINEYLMKRFEFFRGSYTGWRNSIRHNLSLNECFIKVLRDPSRPWGKDNYWKINPNSEYTFADGIFRRRRRRIVKRLSEGGRRPYVTPGRSILTPNLNMDHFHGDNSERDSPRFSENFKMDNILREHSEPSSEPPESRRIQRTPESSSSFTASSPNCSPDLNRLLRADGKMASGEGPAFPMGGWPAAPWLRPDAALQHYQLSLYANYNWVLYQEYWKNYLAKIKEASEKNN</sequence>
<dbReference type="FunFam" id="1.10.10.10:FF:000071">
    <property type="entry name" value="Forkhead box F1"/>
    <property type="match status" value="1"/>
</dbReference>
<dbReference type="SMART" id="SM00339">
    <property type="entry name" value="FH"/>
    <property type="match status" value="1"/>
</dbReference>
<feature type="compositionally biased region" description="Basic and acidic residues" evidence="5">
    <location>
        <begin position="162"/>
        <end position="176"/>
    </location>
</feature>
<feature type="region of interest" description="Disordered" evidence="5">
    <location>
        <begin position="188"/>
        <end position="222"/>
    </location>
</feature>
<comment type="subcellular location">
    <subcellularLocation>
        <location evidence="1 4">Nucleus</location>
    </subcellularLocation>
</comment>
<keyword evidence="9" id="KW-1185">Reference proteome</keyword>
<evidence type="ECO:0000313" key="7">
    <source>
        <dbReference type="EMBL" id="ELT93183.1"/>
    </source>
</evidence>
<dbReference type="EMBL" id="AMQN01002694">
    <property type="status" value="NOT_ANNOTATED_CDS"/>
    <property type="molecule type" value="Genomic_DNA"/>
</dbReference>
<dbReference type="InterPro" id="IPR030456">
    <property type="entry name" value="TF_fork_head_CS_2"/>
</dbReference>
<organism evidence="7">
    <name type="scientific">Capitella teleta</name>
    <name type="common">Polychaete worm</name>
    <dbReference type="NCBI Taxonomy" id="283909"/>
    <lineage>
        <taxon>Eukaryota</taxon>
        <taxon>Metazoa</taxon>
        <taxon>Spiralia</taxon>
        <taxon>Lophotrochozoa</taxon>
        <taxon>Annelida</taxon>
        <taxon>Polychaeta</taxon>
        <taxon>Sedentaria</taxon>
        <taxon>Scolecida</taxon>
        <taxon>Capitellidae</taxon>
        <taxon>Capitella</taxon>
    </lineage>
</organism>
<dbReference type="InterPro" id="IPR036388">
    <property type="entry name" value="WH-like_DNA-bd_sf"/>
</dbReference>
<evidence type="ECO:0000313" key="8">
    <source>
        <dbReference type="EnsemblMetazoa" id="CapteP175391"/>
    </source>
</evidence>
<dbReference type="HOGENOM" id="CLU_950743_0_0_1"/>
<evidence type="ECO:0000256" key="1">
    <source>
        <dbReference type="ARBA" id="ARBA00004123"/>
    </source>
</evidence>
<evidence type="ECO:0000256" key="3">
    <source>
        <dbReference type="ARBA" id="ARBA00023242"/>
    </source>
</evidence>
<dbReference type="GO" id="GO:0030154">
    <property type="term" value="P:cell differentiation"/>
    <property type="evidence" value="ECO:0007669"/>
    <property type="project" value="TreeGrafter"/>
</dbReference>
<dbReference type="STRING" id="283909.R7TH97"/>
<dbReference type="OMA" id="AMCASFR"/>
<feature type="domain" description="Fork-head" evidence="6">
    <location>
        <begin position="38"/>
        <end position="133"/>
    </location>
</feature>
<reference evidence="8" key="3">
    <citation type="submission" date="2015-06" db="UniProtKB">
        <authorList>
            <consortium name="EnsemblMetazoa"/>
        </authorList>
    </citation>
    <scope>IDENTIFICATION</scope>
</reference>
<evidence type="ECO:0000313" key="9">
    <source>
        <dbReference type="Proteomes" id="UP000014760"/>
    </source>
</evidence>
<dbReference type="EnsemblMetazoa" id="CapteT175391">
    <property type="protein sequence ID" value="CapteP175391"/>
    <property type="gene ID" value="CapteG175391"/>
</dbReference>
<feature type="DNA-binding region" description="Fork-head" evidence="4">
    <location>
        <begin position="38"/>
        <end position="133"/>
    </location>
</feature>
<protein>
    <submittedName>
        <fullName evidence="8">Fox/forkhead</fullName>
    </submittedName>
</protein>